<accession>A0A1X7V6N1</accession>
<dbReference type="AlphaFoldDB" id="A0A1X7V6N1"/>
<reference evidence="1" key="1">
    <citation type="submission" date="2017-05" db="UniProtKB">
        <authorList>
            <consortium name="EnsemblMetazoa"/>
        </authorList>
    </citation>
    <scope>IDENTIFICATION</scope>
</reference>
<protein>
    <submittedName>
        <fullName evidence="1">Uncharacterized protein</fullName>
    </submittedName>
</protein>
<sequence length="49" mass="5643">MMHILHNASVYYPLLRCLFKHFFVARNAHLTIDIVDSSLPDGDIAQLMN</sequence>
<evidence type="ECO:0000313" key="1">
    <source>
        <dbReference type="EnsemblMetazoa" id="Aqu2.1.35641_001"/>
    </source>
</evidence>
<name>A0A1X7V6N1_AMPQE</name>
<dbReference type="InParanoid" id="A0A1X7V6N1"/>
<proteinExistence type="predicted"/>
<organism evidence="1">
    <name type="scientific">Amphimedon queenslandica</name>
    <name type="common">Sponge</name>
    <dbReference type="NCBI Taxonomy" id="400682"/>
    <lineage>
        <taxon>Eukaryota</taxon>
        <taxon>Metazoa</taxon>
        <taxon>Porifera</taxon>
        <taxon>Demospongiae</taxon>
        <taxon>Heteroscleromorpha</taxon>
        <taxon>Haplosclerida</taxon>
        <taxon>Niphatidae</taxon>
        <taxon>Amphimedon</taxon>
    </lineage>
</organism>
<dbReference type="EnsemblMetazoa" id="Aqu2.1.35641_001">
    <property type="protein sequence ID" value="Aqu2.1.35641_001"/>
    <property type="gene ID" value="Aqu2.1.35641"/>
</dbReference>